<proteinExistence type="predicted"/>
<comment type="caution">
    <text evidence="1">The sequence shown here is derived from an EMBL/GenBank/DDBJ whole genome shotgun (WGS) entry which is preliminary data.</text>
</comment>
<dbReference type="Pfam" id="PF08645">
    <property type="entry name" value="PNK3P"/>
    <property type="match status" value="1"/>
</dbReference>
<dbReference type="AlphaFoldDB" id="A0A430PXC2"/>
<dbReference type="PANTHER" id="PTHR12083">
    <property type="entry name" value="BIFUNCTIONAL POLYNUCLEOTIDE PHOSPHATASE/KINASE"/>
    <property type="match status" value="1"/>
</dbReference>
<dbReference type="InterPro" id="IPR013954">
    <property type="entry name" value="PNK3P"/>
</dbReference>
<keyword evidence="2" id="KW-1185">Reference proteome</keyword>
<sequence>MQMCGCVIDMLFVEMFFELGITRRYRVNCDEIQTILYIELDAAGRPASGKRKKDHSCADRLFAQNVGIRFLTPEQLWFDQLDTEKFEMPKFNPTELLTNDDVQNSKLPRIDRPNKSELILMVGPPA</sequence>
<protein>
    <submittedName>
        <fullName evidence="1">Uncharacterized protein</fullName>
    </submittedName>
</protein>
<dbReference type="Proteomes" id="UP000290809">
    <property type="component" value="Unassembled WGS sequence"/>
</dbReference>
<dbReference type="GO" id="GO:0046403">
    <property type="term" value="F:polynucleotide 3'-phosphatase activity"/>
    <property type="evidence" value="ECO:0007669"/>
    <property type="project" value="TreeGrafter"/>
</dbReference>
<dbReference type="InterPro" id="IPR023214">
    <property type="entry name" value="HAD_sf"/>
</dbReference>
<feature type="non-terminal residue" evidence="1">
    <location>
        <position position="126"/>
    </location>
</feature>
<evidence type="ECO:0000313" key="2">
    <source>
        <dbReference type="Proteomes" id="UP000290809"/>
    </source>
</evidence>
<dbReference type="STRING" id="6184.A0A430PXC2"/>
<dbReference type="PANTHER" id="PTHR12083:SF9">
    <property type="entry name" value="BIFUNCTIONAL POLYNUCLEOTIDE PHOSPHATASE_KINASE"/>
    <property type="match status" value="1"/>
</dbReference>
<name>A0A430PXC2_SCHBO</name>
<dbReference type="GO" id="GO:0003690">
    <property type="term" value="F:double-stranded DNA binding"/>
    <property type="evidence" value="ECO:0007669"/>
    <property type="project" value="TreeGrafter"/>
</dbReference>
<dbReference type="GO" id="GO:0046404">
    <property type="term" value="F:ATP-dependent polydeoxyribonucleotide 5'-hydroxyl-kinase activity"/>
    <property type="evidence" value="ECO:0007669"/>
    <property type="project" value="TreeGrafter"/>
</dbReference>
<evidence type="ECO:0000313" key="1">
    <source>
        <dbReference type="EMBL" id="RTG80069.1"/>
    </source>
</evidence>
<accession>A0A430PXC2</accession>
<reference evidence="1 2" key="1">
    <citation type="journal article" date="2019" name="PLoS Pathog.">
        <title>Genome sequence of the bovine parasite Schistosoma bovis Tanzania.</title>
        <authorList>
            <person name="Oey H."/>
            <person name="Zakrzewski M."/>
            <person name="Gobert G."/>
            <person name="Gravermann K."/>
            <person name="Stoye J."/>
            <person name="Jones M."/>
            <person name="Mcmanus D."/>
            <person name="Krause L."/>
        </authorList>
    </citation>
    <scope>NUCLEOTIDE SEQUENCE [LARGE SCALE GENOMIC DNA]</scope>
    <source>
        <strain evidence="1 2">TAN1997</strain>
    </source>
</reference>
<dbReference type="Gene3D" id="3.40.50.1000">
    <property type="entry name" value="HAD superfamily/HAD-like"/>
    <property type="match status" value="1"/>
</dbReference>
<dbReference type="GO" id="GO:0006281">
    <property type="term" value="P:DNA repair"/>
    <property type="evidence" value="ECO:0007669"/>
    <property type="project" value="TreeGrafter"/>
</dbReference>
<dbReference type="EMBL" id="QMKO01004567">
    <property type="protein sequence ID" value="RTG80069.1"/>
    <property type="molecule type" value="Genomic_DNA"/>
</dbReference>
<gene>
    <name evidence="1" type="ORF">DC041_0003542</name>
</gene>
<organism evidence="1 2">
    <name type="scientific">Schistosoma bovis</name>
    <name type="common">Blood fluke</name>
    <dbReference type="NCBI Taxonomy" id="6184"/>
    <lineage>
        <taxon>Eukaryota</taxon>
        <taxon>Metazoa</taxon>
        <taxon>Spiralia</taxon>
        <taxon>Lophotrochozoa</taxon>
        <taxon>Platyhelminthes</taxon>
        <taxon>Trematoda</taxon>
        <taxon>Digenea</taxon>
        <taxon>Strigeidida</taxon>
        <taxon>Schistosomatoidea</taxon>
        <taxon>Schistosomatidae</taxon>
        <taxon>Schistosoma</taxon>
    </lineage>
</organism>